<dbReference type="Gene3D" id="1.10.1220.160">
    <property type="entry name" value="DNA sulphur modification protein DndE"/>
    <property type="match status" value="1"/>
</dbReference>
<dbReference type="Proteomes" id="UP000664807">
    <property type="component" value="Unassembled WGS sequence"/>
</dbReference>
<evidence type="ECO:0000259" key="1">
    <source>
        <dbReference type="Pfam" id="PF01580"/>
    </source>
</evidence>
<feature type="domain" description="FtsK" evidence="1">
    <location>
        <begin position="172"/>
        <end position="234"/>
    </location>
</feature>
<dbReference type="InterPro" id="IPR038472">
    <property type="entry name" value="DndE_sf"/>
</dbReference>
<reference evidence="2 3" key="1">
    <citation type="submission" date="2021-03" db="EMBL/GenBank/DDBJ databases">
        <title>Muricauda lutimaris sp. nov. and Muricauda ruestringensis sp. nov, two marine members of the Flavobacteriaceae isolated from deep sea sediments of Western Pacific.</title>
        <authorList>
            <person name="Zhao S."/>
            <person name="Liu R."/>
        </authorList>
    </citation>
    <scope>NUCLEOTIDE SEQUENCE [LARGE SCALE GENOMIC DNA]</scope>
    <source>
        <strain evidence="2 3">BC31-3-A3</strain>
    </source>
</reference>
<comment type="caution">
    <text evidence="2">The sequence shown here is derived from an EMBL/GenBank/DDBJ whole genome shotgun (WGS) entry which is preliminary data.</text>
</comment>
<evidence type="ECO:0000313" key="3">
    <source>
        <dbReference type="Proteomes" id="UP000664807"/>
    </source>
</evidence>
<gene>
    <name evidence="2" type="ORF">J0654_00815</name>
</gene>
<proteinExistence type="predicted"/>
<name>A0ABS3FAH5_9FLAO</name>
<dbReference type="Gene3D" id="3.40.50.300">
    <property type="entry name" value="P-loop containing nucleotide triphosphate hydrolases"/>
    <property type="match status" value="2"/>
</dbReference>
<accession>A0ABS3FAH5</accession>
<dbReference type="PANTHER" id="PTHR30121:SF6">
    <property type="entry name" value="SLR6007 PROTEIN"/>
    <property type="match status" value="1"/>
</dbReference>
<dbReference type="InterPro" id="IPR027417">
    <property type="entry name" value="P-loop_NTPase"/>
</dbReference>
<dbReference type="InterPro" id="IPR002543">
    <property type="entry name" value="FtsK_dom"/>
</dbReference>
<dbReference type="InterPro" id="IPR014969">
    <property type="entry name" value="DNA_S_DndE"/>
</dbReference>
<dbReference type="Pfam" id="PF01580">
    <property type="entry name" value="FtsK_SpoIIIE"/>
    <property type="match status" value="1"/>
</dbReference>
<dbReference type="SUPFAM" id="SSF52540">
    <property type="entry name" value="P-loop containing nucleoside triphosphate hydrolases"/>
    <property type="match status" value="1"/>
</dbReference>
<dbReference type="InterPro" id="IPR051162">
    <property type="entry name" value="T4SS_component"/>
</dbReference>
<keyword evidence="3" id="KW-1185">Reference proteome</keyword>
<sequence>MWHQINIHTSGKNKEVVQKLTRKLPTGTKENVIARLALGYSLQTGKKFSKPEFTEYDSKGKEYKDHILFDARYRDLSIALICQHYEVYRTHEDIPKYVKLHVDHGLEMINQLFEDNPNFTFFDFLQEYLDRGISYLEDTTVSNSAVRNTNQNIDKSYFVEPILIEVGNPIDDGQDNPITMELNNITLRSNAHIAVAGKSGSGKTQFILSFLNRLHKSSNGQVNYLFLDFKGLKQGDIEVMQPFFTRTQCEFIDAPHKPFPFNPLSFIDNINEKDKLMGINKFVDIIAKYSNIGKRQEQELKHATKEAFHDMTGGEYPTLNLIYEKVLEVYGDKRDTLTEILEGLSELDIFQKNHSNSFLLKNHYFSLSGDLPNAIRFTSVFLIINYVYNIFMNMENTPVENNYKGIRYALVIDEAHVIFKDKKAQNLLDSMLREIRSKGVSVILLSQGISEFTQPETEFSSNCDNAFLLDINDKGNSKAISKFLGLSDREGIKAARSIEKIETGMAISNIGEFEKGSLFTLNQIHKDEI</sequence>
<evidence type="ECO:0000313" key="2">
    <source>
        <dbReference type="EMBL" id="MBO0340160.1"/>
    </source>
</evidence>
<dbReference type="PANTHER" id="PTHR30121">
    <property type="entry name" value="UNCHARACTERIZED PROTEIN YJGR-RELATED"/>
    <property type="match status" value="1"/>
</dbReference>
<dbReference type="EMBL" id="JAFLNM010000001">
    <property type="protein sequence ID" value="MBO0340160.1"/>
    <property type="molecule type" value="Genomic_DNA"/>
</dbReference>
<dbReference type="RefSeq" id="WP_207025792.1">
    <property type="nucleotide sequence ID" value="NZ_JAFLNM010000001.1"/>
</dbReference>
<organism evidence="2 3">
    <name type="scientific">Flagellimonas profundi</name>
    <dbReference type="NCBI Taxonomy" id="2915620"/>
    <lineage>
        <taxon>Bacteria</taxon>
        <taxon>Pseudomonadati</taxon>
        <taxon>Bacteroidota</taxon>
        <taxon>Flavobacteriia</taxon>
        <taxon>Flavobacteriales</taxon>
        <taxon>Flavobacteriaceae</taxon>
        <taxon>Flagellimonas</taxon>
    </lineage>
</organism>
<dbReference type="Pfam" id="PF08870">
    <property type="entry name" value="DndE"/>
    <property type="match status" value="1"/>
</dbReference>
<protein>
    <submittedName>
        <fullName evidence="2">DndE family protein</fullName>
    </submittedName>
</protein>